<reference evidence="1" key="1">
    <citation type="journal article" date="2020" name="New Phytol.">
        <title>Comparative genomics reveals dynamic genome evolution in host specialist ectomycorrhizal fungi.</title>
        <authorList>
            <person name="Lofgren L.A."/>
            <person name="Nguyen N.H."/>
            <person name="Vilgalys R."/>
            <person name="Ruytinx J."/>
            <person name="Liao H.L."/>
            <person name="Branco S."/>
            <person name="Kuo A."/>
            <person name="LaButti K."/>
            <person name="Lipzen A."/>
            <person name="Andreopoulos W."/>
            <person name="Pangilinan J."/>
            <person name="Riley R."/>
            <person name="Hundley H."/>
            <person name="Na H."/>
            <person name="Barry K."/>
            <person name="Grigoriev I.V."/>
            <person name="Stajich J.E."/>
            <person name="Kennedy P.G."/>
        </authorList>
    </citation>
    <scope>NUCLEOTIDE SEQUENCE</scope>
    <source>
        <strain evidence="1">FC203</strain>
    </source>
</reference>
<dbReference type="GeneID" id="64672004"/>
<proteinExistence type="predicted"/>
<dbReference type="RefSeq" id="XP_041218743.1">
    <property type="nucleotide sequence ID" value="XM_041377706.1"/>
</dbReference>
<gene>
    <name evidence="1" type="ORF">F5891DRAFT_986157</name>
</gene>
<accession>A0AAD4DSX3</accession>
<dbReference type="Gene3D" id="3.40.50.300">
    <property type="entry name" value="P-loop containing nucleotide triphosphate hydrolases"/>
    <property type="match status" value="1"/>
</dbReference>
<dbReference type="InterPro" id="IPR027417">
    <property type="entry name" value="P-loop_NTPase"/>
</dbReference>
<keyword evidence="2" id="KW-1185">Reference proteome</keyword>
<evidence type="ECO:0000313" key="1">
    <source>
        <dbReference type="EMBL" id="KAG1893167.1"/>
    </source>
</evidence>
<name>A0AAD4DSX3_9AGAM</name>
<dbReference type="Proteomes" id="UP001195769">
    <property type="component" value="Unassembled WGS sequence"/>
</dbReference>
<dbReference type="EMBL" id="JABBWK010000107">
    <property type="protein sequence ID" value="KAG1893167.1"/>
    <property type="molecule type" value="Genomic_DNA"/>
</dbReference>
<dbReference type="PANTHER" id="PTHR47958">
    <property type="entry name" value="ATP-DEPENDENT RNA HELICASE DBP3"/>
    <property type="match status" value="1"/>
</dbReference>
<organism evidence="1 2">
    <name type="scientific">Suillus fuscotomentosus</name>
    <dbReference type="NCBI Taxonomy" id="1912939"/>
    <lineage>
        <taxon>Eukaryota</taxon>
        <taxon>Fungi</taxon>
        <taxon>Dikarya</taxon>
        <taxon>Basidiomycota</taxon>
        <taxon>Agaricomycotina</taxon>
        <taxon>Agaricomycetes</taxon>
        <taxon>Agaricomycetidae</taxon>
        <taxon>Boletales</taxon>
        <taxon>Suillineae</taxon>
        <taxon>Suillaceae</taxon>
        <taxon>Suillus</taxon>
    </lineage>
</organism>
<sequence length="176" mass="19868">MFSATWPKDVQKLANIVEVCSDFEKRAKLIRHLDHISSENAKMTSPNTFAKTAGQPSPSIATKNNVKNLRYVINYDFLNNCEDYIHHIGHMRHERYLIHYTYFTTDNSKSAHELIYILCEVKADVPQQLEEMAMYSGGGGGRKLLDMLSLDGIGLATPIITSDQPFVQIASPYKAT</sequence>
<protein>
    <submittedName>
        <fullName evidence="1">Uncharacterized protein</fullName>
    </submittedName>
</protein>
<evidence type="ECO:0000313" key="2">
    <source>
        <dbReference type="Proteomes" id="UP001195769"/>
    </source>
</evidence>
<comment type="caution">
    <text evidence="1">The sequence shown here is derived from an EMBL/GenBank/DDBJ whole genome shotgun (WGS) entry which is preliminary data.</text>
</comment>
<dbReference type="AlphaFoldDB" id="A0AAD4DSX3"/>